<keyword evidence="4" id="KW-1185">Reference proteome</keyword>
<dbReference type="InterPro" id="IPR024079">
    <property type="entry name" value="MetalloPept_cat_dom_sf"/>
</dbReference>
<dbReference type="EMBL" id="JACCKA010000072">
    <property type="protein sequence ID" value="NZA27099.1"/>
    <property type="molecule type" value="Genomic_DNA"/>
</dbReference>
<gene>
    <name evidence="3" type="ORF">H0E84_11985</name>
</gene>
<evidence type="ECO:0000313" key="4">
    <source>
        <dbReference type="Proteomes" id="UP000578091"/>
    </source>
</evidence>
<dbReference type="GO" id="GO:0008237">
    <property type="term" value="F:metallopeptidase activity"/>
    <property type="evidence" value="ECO:0007669"/>
    <property type="project" value="InterPro"/>
</dbReference>
<proteinExistence type="predicted"/>
<feature type="domain" description="DUF7844" evidence="2">
    <location>
        <begin position="23"/>
        <end position="116"/>
    </location>
</feature>
<comment type="caution">
    <text evidence="3">The sequence shown here is derived from an EMBL/GenBank/DDBJ whole genome shotgun (WGS) entry which is preliminary data.</text>
</comment>
<evidence type="ECO:0000313" key="3">
    <source>
        <dbReference type="EMBL" id="NZA27099.1"/>
    </source>
</evidence>
<reference evidence="3 4" key="1">
    <citation type="submission" date="2020-07" db="EMBL/GenBank/DDBJ databases">
        <title>Luteimonas sp. SJ-92.</title>
        <authorList>
            <person name="Huang X.-X."/>
            <person name="Xu L."/>
            <person name="Sun J.-Q."/>
        </authorList>
    </citation>
    <scope>NUCLEOTIDE SEQUENCE [LARGE SCALE GENOMIC DNA]</scope>
    <source>
        <strain evidence="3 4">SJ-92</strain>
    </source>
</reference>
<feature type="domain" description="Lnb N-terminal periplasmic" evidence="1">
    <location>
        <begin position="224"/>
        <end position="392"/>
    </location>
</feature>
<evidence type="ECO:0000259" key="1">
    <source>
        <dbReference type="Pfam" id="PF13387"/>
    </source>
</evidence>
<accession>A0A853JER6</accession>
<dbReference type="Pfam" id="PF25226">
    <property type="entry name" value="DUF7844"/>
    <property type="match status" value="2"/>
</dbReference>
<dbReference type="InterPro" id="IPR025178">
    <property type="entry name" value="Lnb_N"/>
</dbReference>
<dbReference type="Pfam" id="PF13387">
    <property type="entry name" value="Lnb_N"/>
    <property type="match status" value="1"/>
</dbReference>
<dbReference type="Proteomes" id="UP000578091">
    <property type="component" value="Unassembled WGS sequence"/>
</dbReference>
<name>A0A853JER6_9GAMM</name>
<evidence type="ECO:0000259" key="2">
    <source>
        <dbReference type="Pfam" id="PF25226"/>
    </source>
</evidence>
<dbReference type="InterPro" id="IPR057166">
    <property type="entry name" value="DUF7844"/>
</dbReference>
<feature type="domain" description="DUF7844" evidence="2">
    <location>
        <begin position="121"/>
        <end position="199"/>
    </location>
</feature>
<dbReference type="AlphaFoldDB" id="A0A853JER6"/>
<organism evidence="3 4">
    <name type="scientific">Luteimonas salinisoli</name>
    <dbReference type="NCBI Taxonomy" id="2752307"/>
    <lineage>
        <taxon>Bacteria</taxon>
        <taxon>Pseudomonadati</taxon>
        <taxon>Pseudomonadota</taxon>
        <taxon>Gammaproteobacteria</taxon>
        <taxon>Lysobacterales</taxon>
        <taxon>Lysobacteraceae</taxon>
        <taxon>Luteimonas</taxon>
    </lineage>
</organism>
<sequence>MLLLLGWTAPSAVLAWEVTGTASPAQHGAARRLLERSLERLPRTWRESLPPDGVVEWRDDLPRGVHGHARGRRIRLDAALLEDWMARPAEIGADDPAVRAALAAAIHELAHLYDRSPAGGLSRDPRLLDLAGWQVRPFRAGLRTRNAFGERSPDRYELASPAEFVAVNLEYFLLDPEYGCRRPALYRYFAAHFEHAPPVAGCAPGMPLLLAEIEAGAGSPLLPLDPARVHAVDYLLAEGNARVMSRWGHGMLRLVVCAPGRAPGPDCRLDLQHHLVLSFRAFVDDVQISSWRGLTGSYPSRLYVLPLGQVIDEYTGVELRGLQSIPLALRRDEVAALLERAAQVHWSYDGRYTFLGNNCAVETFKLLHDGVPRLAAARLASITPTALLRRLERAGIADSAVLDDLGRAQREGHYFAPASARYQAMFEVARQSLALPQTRVEQWLDLSASARRPWLGEADLRTAAALLLLEQAALRRQELLARDALKRRLSGNDTGRGEVAGLLQLEGLFSRPAQLLPDGGYGLPQRAERDELARAGADRARDRQQQRERLHAAARDWLPPQRRTELEETEANAELISARLRELHRAQDGLQLR</sequence>
<protein>
    <submittedName>
        <fullName evidence="3">DUF4105 domain-containing protein</fullName>
    </submittedName>
</protein>
<dbReference type="Gene3D" id="3.40.390.10">
    <property type="entry name" value="Collagenase (Catalytic Domain)"/>
    <property type="match status" value="1"/>
</dbReference>